<dbReference type="AlphaFoldDB" id="A0A8H7NX94"/>
<feature type="compositionally biased region" description="Low complexity" evidence="1">
    <location>
        <begin position="468"/>
        <end position="478"/>
    </location>
</feature>
<evidence type="ECO:0000313" key="3">
    <source>
        <dbReference type="Proteomes" id="UP000639403"/>
    </source>
</evidence>
<evidence type="ECO:0000313" key="2">
    <source>
        <dbReference type="EMBL" id="KAF9807938.1"/>
    </source>
</evidence>
<reference evidence="2" key="1">
    <citation type="submission" date="2020-11" db="EMBL/GenBank/DDBJ databases">
        <authorList>
            <person name="Koelle M."/>
            <person name="Horta M.A.C."/>
            <person name="Nowrousian M."/>
            <person name="Ohm R.A."/>
            <person name="Benz P."/>
            <person name="Pilgard A."/>
        </authorList>
    </citation>
    <scope>NUCLEOTIDE SEQUENCE</scope>
    <source>
        <strain evidence="2">FPRL280</strain>
    </source>
</reference>
<feature type="compositionally biased region" description="Polar residues" evidence="1">
    <location>
        <begin position="652"/>
        <end position="672"/>
    </location>
</feature>
<proteinExistence type="predicted"/>
<feature type="compositionally biased region" description="Basic residues" evidence="1">
    <location>
        <begin position="625"/>
        <end position="636"/>
    </location>
</feature>
<feature type="region of interest" description="Disordered" evidence="1">
    <location>
        <begin position="733"/>
        <end position="801"/>
    </location>
</feature>
<dbReference type="EMBL" id="JADOXO010000254">
    <property type="protein sequence ID" value="KAF9807938.1"/>
    <property type="molecule type" value="Genomic_DNA"/>
</dbReference>
<protein>
    <submittedName>
        <fullName evidence="2">Uncharacterized protein</fullName>
    </submittedName>
</protein>
<dbReference type="Proteomes" id="UP000639403">
    <property type="component" value="Unassembled WGS sequence"/>
</dbReference>
<reference evidence="2" key="2">
    <citation type="journal article" name="Front. Microbiol.">
        <title>Degradative Capacity of Two Strains of Rhodonia placenta: From Phenotype to Genotype.</title>
        <authorList>
            <person name="Kolle M."/>
            <person name="Horta M.A.C."/>
            <person name="Nowrousian M."/>
            <person name="Ohm R.A."/>
            <person name="Benz J.P."/>
            <person name="Pilgard A."/>
        </authorList>
    </citation>
    <scope>NUCLEOTIDE SEQUENCE</scope>
    <source>
        <strain evidence="2">FPRL280</strain>
    </source>
</reference>
<feature type="compositionally biased region" description="Basic and acidic residues" evidence="1">
    <location>
        <begin position="637"/>
        <end position="651"/>
    </location>
</feature>
<organism evidence="2 3">
    <name type="scientific">Rhodonia placenta</name>
    <dbReference type="NCBI Taxonomy" id="104341"/>
    <lineage>
        <taxon>Eukaryota</taxon>
        <taxon>Fungi</taxon>
        <taxon>Dikarya</taxon>
        <taxon>Basidiomycota</taxon>
        <taxon>Agaricomycotina</taxon>
        <taxon>Agaricomycetes</taxon>
        <taxon>Polyporales</taxon>
        <taxon>Adustoporiaceae</taxon>
        <taxon>Rhodonia</taxon>
    </lineage>
</organism>
<feature type="region of interest" description="Disordered" evidence="1">
    <location>
        <begin position="848"/>
        <end position="919"/>
    </location>
</feature>
<feature type="region of interest" description="Disordered" evidence="1">
    <location>
        <begin position="625"/>
        <end position="710"/>
    </location>
</feature>
<gene>
    <name evidence="2" type="ORF">IEO21_07992</name>
</gene>
<name>A0A8H7NX94_9APHY</name>
<feature type="region of interest" description="Disordered" evidence="1">
    <location>
        <begin position="467"/>
        <end position="494"/>
    </location>
</feature>
<evidence type="ECO:0000256" key="1">
    <source>
        <dbReference type="SAM" id="MobiDB-lite"/>
    </source>
</evidence>
<feature type="compositionally biased region" description="Pro residues" evidence="1">
    <location>
        <begin position="479"/>
        <end position="490"/>
    </location>
</feature>
<sequence>MTQNTGAHLTTSRITRLFRPLRAKCTSLADLAASSSRKTHSVSITYSKHYRGLPRTASLETEVPPLAVLQPPENLGLRIHLDKASVENLQLSKKIYEVRDAFRSFVQAVLGTSARNEPAKPTRIMGLAAMCAVMVGENIQGEIEAREHEADATDGRDEDIATEVMDELYNAVPPHYRSFSVVSHALTFVLDTCPHHPTLLTALLDVCLSLHLVPESQRTLRLLFLSAITPSVTQSITCPLSHPAHSNYLTSLRATCCTPNARRGQHCLDDFTFTQLLVEALSMSGLGRVDAWTSKAVARLARELRAHNLSAFLHLCAGVAHSIADGEKIKARSKRKGSSPIEPIFEHRLRTRLARWIKALLDRIYARSADPSVPDNGELGTGDHHSVVNFLLYAASFDLHNLPSTPAESSPAVSDTLVCLATYAIANPPPTAPSADLHALADFLRTAKPKPETYDLLVSALLSPPAETSPLSSVVPTPSSTPPPLFPTPPSSQQLAPQHTVMQTLRTYADTLRMRRLSLHEASLWSTALRHVEDTLLRARALPLLTEREDTASTSPESEMDALRAQLVARVESAEARYFGAQNQMQNVNPQAVRQSGNGAPGSEFVWEEMVGCWVQRSPQILKRGAGRAAKRRKLEHHSNVGEDEVQERVLRSQSRARPSQRNLTGRSSLPGFSTRPPTVARGRPSMPQVNLEADPGSDDLDTIPRSRPFFQRRPRVASLALVAKGDTGDIHVTAPRSQLAGRTRLASPPLSEEEDERSDMTSTPRPRSKGKQRAISPSLVPAEEDGGDAPSGALQDADRATLPTRRVTNFGTIVADALMNCIVLHPERQRKPQAPQRKSEVLMYRHESPISPPRPRPSLPSSLGARVVKPKSRVSQLKAPGKRPARRTMSDVRGYARLTPPPDDPLDDAHGGICDPDQLSSDDALNLFAYQE</sequence>
<comment type="caution">
    <text evidence="2">The sequence shown here is derived from an EMBL/GenBank/DDBJ whole genome shotgun (WGS) entry which is preliminary data.</text>
</comment>
<accession>A0A8H7NX94</accession>